<name>K5ZT81_9BACT</name>
<dbReference type="AlphaFoldDB" id="K5ZT81"/>
<keyword evidence="1" id="KW-0732">Signal</keyword>
<feature type="signal peptide" evidence="1">
    <location>
        <begin position="1"/>
        <end position="25"/>
    </location>
</feature>
<comment type="caution">
    <text evidence="2">The sequence shown here is derived from an EMBL/GenBank/DDBJ whole genome shotgun (WGS) entry which is preliminary data.</text>
</comment>
<accession>K5ZT81</accession>
<organism evidence="2 3">
    <name type="scientific">Parabacteroides merdae CL03T12C32</name>
    <dbReference type="NCBI Taxonomy" id="999420"/>
    <lineage>
        <taxon>Bacteria</taxon>
        <taxon>Pseudomonadati</taxon>
        <taxon>Bacteroidota</taxon>
        <taxon>Bacteroidia</taxon>
        <taxon>Bacteroidales</taxon>
        <taxon>Tannerellaceae</taxon>
        <taxon>Parabacteroides</taxon>
    </lineage>
</organism>
<dbReference type="HOGENOM" id="CLU_135016_1_0_10"/>
<feature type="chain" id="PRO_5003893156" description="Lysozyme" evidence="1">
    <location>
        <begin position="26"/>
        <end position="122"/>
    </location>
</feature>
<protein>
    <recommendedName>
        <fullName evidence="4">Lysozyme</fullName>
    </recommendedName>
</protein>
<evidence type="ECO:0000313" key="2">
    <source>
        <dbReference type="EMBL" id="EKN14716.1"/>
    </source>
</evidence>
<evidence type="ECO:0008006" key="4">
    <source>
        <dbReference type="Google" id="ProtNLM"/>
    </source>
</evidence>
<evidence type="ECO:0000313" key="3">
    <source>
        <dbReference type="Proteomes" id="UP000006271"/>
    </source>
</evidence>
<sequence length="122" mass="13985">MMKLKAIWFAVLSATVFFPGMPSRAENPVKASPDRFSLAVECVKRFEGWHGEKKHWPYVGWGHKVLPGERFTNSISKAQGDSILREDLRKLCRMFSYLGRDSLLLSEISDNKIYPNQNIIPT</sequence>
<evidence type="ECO:0000256" key="1">
    <source>
        <dbReference type="SAM" id="SignalP"/>
    </source>
</evidence>
<dbReference type="EMBL" id="AGZQ01000006">
    <property type="protein sequence ID" value="EKN14716.1"/>
    <property type="molecule type" value="Genomic_DNA"/>
</dbReference>
<proteinExistence type="predicted"/>
<dbReference type="Proteomes" id="UP000006271">
    <property type="component" value="Unassembled WGS sequence"/>
</dbReference>
<gene>
    <name evidence="2" type="ORF">HMPREF1060_01393</name>
</gene>
<reference evidence="2 3" key="1">
    <citation type="submission" date="2012-02" db="EMBL/GenBank/DDBJ databases">
        <title>The Genome Sequence of Parabacteroides merdae CL03T12C32.</title>
        <authorList>
            <consortium name="The Broad Institute Genome Sequencing Platform"/>
            <person name="Earl A."/>
            <person name="Ward D."/>
            <person name="Feldgarden M."/>
            <person name="Gevers D."/>
            <person name="Zitomersky N.L."/>
            <person name="Coyne M.J."/>
            <person name="Comstock L.E."/>
            <person name="Young S.K."/>
            <person name="Zeng Q."/>
            <person name="Gargeya S."/>
            <person name="Fitzgerald M."/>
            <person name="Haas B."/>
            <person name="Abouelleil A."/>
            <person name="Alvarado L."/>
            <person name="Arachchi H.M."/>
            <person name="Berlin A."/>
            <person name="Chapman S.B."/>
            <person name="Gearin G."/>
            <person name="Goldberg J."/>
            <person name="Griggs A."/>
            <person name="Gujja S."/>
            <person name="Hansen M."/>
            <person name="Heiman D."/>
            <person name="Howarth C."/>
            <person name="Larimer J."/>
            <person name="Lui A."/>
            <person name="MacDonald P.J.P."/>
            <person name="McCowen C."/>
            <person name="Montmayeur A."/>
            <person name="Murphy C."/>
            <person name="Neiman D."/>
            <person name="Pearson M."/>
            <person name="Priest M."/>
            <person name="Roberts A."/>
            <person name="Saif S."/>
            <person name="Shea T."/>
            <person name="Sisk P."/>
            <person name="Stolte C."/>
            <person name="Sykes S."/>
            <person name="Wortman J."/>
            <person name="Nusbaum C."/>
            <person name="Birren B."/>
        </authorList>
    </citation>
    <scope>NUCLEOTIDE SEQUENCE [LARGE SCALE GENOMIC DNA]</scope>
    <source>
        <strain evidence="2 3">CL03T12C32</strain>
    </source>
</reference>